<dbReference type="InterPro" id="IPR001650">
    <property type="entry name" value="Helicase_C-like"/>
</dbReference>
<gene>
    <name evidence="12" type="ORF">ACHHYP_00432</name>
</gene>
<dbReference type="InterPro" id="IPR027417">
    <property type="entry name" value="P-loop_NTPase"/>
</dbReference>
<dbReference type="OrthoDB" id="193716at2759"/>
<dbReference type="CDD" id="cd18787">
    <property type="entry name" value="SF2_C_DEAD"/>
    <property type="match status" value="1"/>
</dbReference>
<dbReference type="EC" id="3.6.4.13" evidence="8"/>
<evidence type="ECO:0000256" key="2">
    <source>
        <dbReference type="ARBA" id="ARBA00022801"/>
    </source>
</evidence>
<comment type="domain">
    <text evidence="8">The Q motif is unique to and characteristic of the DEAD box family of RNA helicases and controls ATP binding and hydrolysis.</text>
</comment>
<feature type="short sequence motif" description="Q motif" evidence="6">
    <location>
        <begin position="24"/>
        <end position="53"/>
    </location>
</feature>
<protein>
    <recommendedName>
        <fullName evidence="8">ATP-dependent RNA helicase</fullName>
        <ecNumber evidence="8">3.6.4.13</ecNumber>
    </recommendedName>
</protein>
<dbReference type="Pfam" id="PF00270">
    <property type="entry name" value="DEAD"/>
    <property type="match status" value="1"/>
</dbReference>
<dbReference type="InterPro" id="IPR011545">
    <property type="entry name" value="DEAD/DEAH_box_helicase_dom"/>
</dbReference>
<keyword evidence="5 8" id="KW-0694">RNA-binding</keyword>
<dbReference type="SUPFAM" id="SSF52540">
    <property type="entry name" value="P-loop containing nucleoside triphosphate hydrolases"/>
    <property type="match status" value="2"/>
</dbReference>
<dbReference type="InterPro" id="IPR014001">
    <property type="entry name" value="Helicase_ATP-bd"/>
</dbReference>
<evidence type="ECO:0000256" key="7">
    <source>
        <dbReference type="RuleBase" id="RU000492"/>
    </source>
</evidence>
<comment type="catalytic activity">
    <reaction evidence="8">
        <text>ATP + H2O = ADP + phosphate + H(+)</text>
        <dbReference type="Rhea" id="RHEA:13065"/>
        <dbReference type="ChEBI" id="CHEBI:15377"/>
        <dbReference type="ChEBI" id="CHEBI:15378"/>
        <dbReference type="ChEBI" id="CHEBI:30616"/>
        <dbReference type="ChEBI" id="CHEBI:43474"/>
        <dbReference type="ChEBI" id="CHEBI:456216"/>
        <dbReference type="EC" id="3.6.4.13"/>
    </reaction>
</comment>
<evidence type="ECO:0000256" key="3">
    <source>
        <dbReference type="ARBA" id="ARBA00022806"/>
    </source>
</evidence>
<evidence type="ECO:0000259" key="11">
    <source>
        <dbReference type="PROSITE" id="PS51195"/>
    </source>
</evidence>
<accession>A0A1V9ZUK4</accession>
<feature type="domain" description="DEAD-box RNA helicase Q" evidence="11">
    <location>
        <begin position="24"/>
        <end position="53"/>
    </location>
</feature>
<dbReference type="SMART" id="SM00487">
    <property type="entry name" value="DEXDc"/>
    <property type="match status" value="1"/>
</dbReference>
<dbReference type="GO" id="GO:0003723">
    <property type="term" value="F:RNA binding"/>
    <property type="evidence" value="ECO:0007669"/>
    <property type="project" value="UniProtKB-UniRule"/>
</dbReference>
<keyword evidence="2 7" id="KW-0378">Hydrolase</keyword>
<evidence type="ECO:0000259" key="10">
    <source>
        <dbReference type="PROSITE" id="PS51194"/>
    </source>
</evidence>
<evidence type="ECO:0000313" key="13">
    <source>
        <dbReference type="Proteomes" id="UP000243579"/>
    </source>
</evidence>
<comment type="similarity">
    <text evidence="7">Belongs to the DEAD box helicase family.</text>
</comment>
<dbReference type="PROSITE" id="PS51192">
    <property type="entry name" value="HELICASE_ATP_BIND_1"/>
    <property type="match status" value="1"/>
</dbReference>
<evidence type="ECO:0000256" key="6">
    <source>
        <dbReference type="PROSITE-ProRule" id="PRU00552"/>
    </source>
</evidence>
<dbReference type="SMART" id="SM00490">
    <property type="entry name" value="HELICc"/>
    <property type="match status" value="1"/>
</dbReference>
<dbReference type="STRING" id="1202772.A0A1V9ZUK4"/>
<dbReference type="InterPro" id="IPR014014">
    <property type="entry name" value="RNA_helicase_DEAD_Q_motif"/>
</dbReference>
<feature type="domain" description="Helicase C-terminal" evidence="10">
    <location>
        <begin position="266"/>
        <end position="416"/>
    </location>
</feature>
<evidence type="ECO:0000256" key="8">
    <source>
        <dbReference type="RuleBase" id="RU365068"/>
    </source>
</evidence>
<dbReference type="PROSITE" id="PS51195">
    <property type="entry name" value="Q_MOTIF"/>
    <property type="match status" value="1"/>
</dbReference>
<dbReference type="GO" id="GO:0003724">
    <property type="term" value="F:RNA helicase activity"/>
    <property type="evidence" value="ECO:0007669"/>
    <property type="project" value="UniProtKB-EC"/>
</dbReference>
<organism evidence="12 13">
    <name type="scientific">Achlya hypogyna</name>
    <name type="common">Oomycete</name>
    <name type="synonym">Protoachlya hypogyna</name>
    <dbReference type="NCBI Taxonomy" id="1202772"/>
    <lineage>
        <taxon>Eukaryota</taxon>
        <taxon>Sar</taxon>
        <taxon>Stramenopiles</taxon>
        <taxon>Oomycota</taxon>
        <taxon>Saprolegniomycetes</taxon>
        <taxon>Saprolegniales</taxon>
        <taxon>Achlyaceae</taxon>
        <taxon>Achlya</taxon>
    </lineage>
</organism>
<keyword evidence="3 7" id="KW-0347">Helicase</keyword>
<evidence type="ECO:0000256" key="1">
    <source>
        <dbReference type="ARBA" id="ARBA00022741"/>
    </source>
</evidence>
<dbReference type="Pfam" id="PF00271">
    <property type="entry name" value="Helicase_C"/>
    <property type="match status" value="1"/>
</dbReference>
<proteinExistence type="inferred from homology"/>
<dbReference type="AlphaFoldDB" id="A0A1V9ZUK4"/>
<dbReference type="Proteomes" id="UP000243579">
    <property type="component" value="Unassembled WGS sequence"/>
</dbReference>
<dbReference type="PROSITE" id="PS51194">
    <property type="entry name" value="HELICASE_CTER"/>
    <property type="match status" value="1"/>
</dbReference>
<dbReference type="EMBL" id="JNBR01000003">
    <property type="protein sequence ID" value="OQS01659.1"/>
    <property type="molecule type" value="Genomic_DNA"/>
</dbReference>
<sequence>MWHQLRRRALRCSFSSFAAIASDVSYASLPLTSATQRAISEVMGYDTMTEVQAKTLPALLAGHDVLAKSKTGSGKTMAFLLPTIETLAAAPRDPAAIHALVLSPTRELATQIGVEAKKLTTFHELRTQCFVGGTSVDADARALAAPIDLLVATPGRLQDHLRSDTGGIVGKLRKARMLILDEADRLLDMGFRADIEAVLAYLPAQRQTILFSATLPASLAAIQKLALKPEHVFIDTVGAEEQTNAHVPQRVTVCRLHEHMHALEAALKGHIHANPNAYKIIVFFPTARAAGFMAAVFAAAKFPVLEMHSRKSQQYRTKTAATFRAGNKLIMFSSDVSARGVDYPDVSFVVQMGLTDREQYIHRLGRTGRAGKMGQGTLILTEFERPLLQELADLPLAPEPFRPRGTAAKTALDRALAKVARDPDLEVKAAQAYQAFLGFYVSNLKRLKLTKTELVDLGEEYAKTAGLKTVPGLQKRTISMMGLQNLGLRVETAAPRRR</sequence>
<evidence type="ECO:0000259" key="9">
    <source>
        <dbReference type="PROSITE" id="PS51192"/>
    </source>
</evidence>
<feature type="domain" description="Helicase ATP-binding" evidence="9">
    <location>
        <begin position="56"/>
        <end position="233"/>
    </location>
</feature>
<keyword evidence="4 7" id="KW-0067">ATP-binding</keyword>
<dbReference type="Gene3D" id="3.40.50.300">
    <property type="entry name" value="P-loop containing nucleotide triphosphate hydrolases"/>
    <property type="match status" value="2"/>
</dbReference>
<evidence type="ECO:0000256" key="5">
    <source>
        <dbReference type="ARBA" id="ARBA00022884"/>
    </source>
</evidence>
<dbReference type="InterPro" id="IPR000629">
    <property type="entry name" value="RNA-helicase_DEAD-box_CS"/>
</dbReference>
<dbReference type="GO" id="GO:0005524">
    <property type="term" value="F:ATP binding"/>
    <property type="evidence" value="ECO:0007669"/>
    <property type="project" value="UniProtKB-UniRule"/>
</dbReference>
<dbReference type="GO" id="GO:0016787">
    <property type="term" value="F:hydrolase activity"/>
    <property type="evidence" value="ECO:0007669"/>
    <property type="project" value="UniProtKB-KW"/>
</dbReference>
<evidence type="ECO:0000313" key="12">
    <source>
        <dbReference type="EMBL" id="OQS01659.1"/>
    </source>
</evidence>
<dbReference type="PANTHER" id="PTHR24031">
    <property type="entry name" value="RNA HELICASE"/>
    <property type="match status" value="1"/>
</dbReference>
<reference evidence="12 13" key="1">
    <citation type="journal article" date="2014" name="Genome Biol. Evol.">
        <title>The secreted proteins of Achlya hypogyna and Thraustotheca clavata identify the ancestral oomycete secretome and reveal gene acquisitions by horizontal gene transfer.</title>
        <authorList>
            <person name="Misner I."/>
            <person name="Blouin N."/>
            <person name="Leonard G."/>
            <person name="Richards T.A."/>
            <person name="Lane C.E."/>
        </authorList>
    </citation>
    <scope>NUCLEOTIDE SEQUENCE [LARGE SCALE GENOMIC DNA]</scope>
    <source>
        <strain evidence="12 13">ATCC 48635</strain>
    </source>
</reference>
<keyword evidence="13" id="KW-1185">Reference proteome</keyword>
<evidence type="ECO:0000256" key="4">
    <source>
        <dbReference type="ARBA" id="ARBA00022840"/>
    </source>
</evidence>
<comment type="caution">
    <text evidence="12">The sequence shown here is derived from an EMBL/GenBank/DDBJ whole genome shotgun (WGS) entry which is preliminary data.</text>
</comment>
<comment type="function">
    <text evidence="8">RNA helicase.</text>
</comment>
<name>A0A1V9ZUK4_ACHHY</name>
<keyword evidence="1 7" id="KW-0547">Nucleotide-binding</keyword>
<dbReference type="PROSITE" id="PS00039">
    <property type="entry name" value="DEAD_ATP_HELICASE"/>
    <property type="match status" value="1"/>
</dbReference>